<dbReference type="EMBL" id="KV454212">
    <property type="protein sequence ID" value="ODQ58084.1"/>
    <property type="molecule type" value="Genomic_DNA"/>
</dbReference>
<accession>A0A1E3NYE6</accession>
<organism evidence="1 2">
    <name type="scientific">Wickerhamomyces anomalus (strain ATCC 58044 / CBS 1984 / NCYC 433 / NRRL Y-366-8)</name>
    <name type="common">Yeast</name>
    <name type="synonym">Hansenula anomala</name>
    <dbReference type="NCBI Taxonomy" id="683960"/>
    <lineage>
        <taxon>Eukaryota</taxon>
        <taxon>Fungi</taxon>
        <taxon>Dikarya</taxon>
        <taxon>Ascomycota</taxon>
        <taxon>Saccharomycotina</taxon>
        <taxon>Saccharomycetes</taxon>
        <taxon>Phaffomycetales</taxon>
        <taxon>Wickerhamomycetaceae</taxon>
        <taxon>Wickerhamomyces</taxon>
    </lineage>
</organism>
<evidence type="ECO:0000313" key="1">
    <source>
        <dbReference type="EMBL" id="ODQ58084.1"/>
    </source>
</evidence>
<reference evidence="1 2" key="1">
    <citation type="journal article" date="2016" name="Proc. Natl. Acad. Sci. U.S.A.">
        <title>Comparative genomics of biotechnologically important yeasts.</title>
        <authorList>
            <person name="Riley R."/>
            <person name="Haridas S."/>
            <person name="Wolfe K.H."/>
            <person name="Lopes M.R."/>
            <person name="Hittinger C.T."/>
            <person name="Goeker M."/>
            <person name="Salamov A.A."/>
            <person name="Wisecaver J.H."/>
            <person name="Long T.M."/>
            <person name="Calvey C.H."/>
            <person name="Aerts A.L."/>
            <person name="Barry K.W."/>
            <person name="Choi C."/>
            <person name="Clum A."/>
            <person name="Coughlan A.Y."/>
            <person name="Deshpande S."/>
            <person name="Douglass A.P."/>
            <person name="Hanson S.J."/>
            <person name="Klenk H.-P."/>
            <person name="LaButti K.M."/>
            <person name="Lapidus A."/>
            <person name="Lindquist E.A."/>
            <person name="Lipzen A.M."/>
            <person name="Meier-Kolthoff J.P."/>
            <person name="Ohm R.A."/>
            <person name="Otillar R.P."/>
            <person name="Pangilinan J.L."/>
            <person name="Peng Y."/>
            <person name="Rokas A."/>
            <person name="Rosa C.A."/>
            <person name="Scheuner C."/>
            <person name="Sibirny A.A."/>
            <person name="Slot J.C."/>
            <person name="Stielow J.B."/>
            <person name="Sun H."/>
            <person name="Kurtzman C.P."/>
            <person name="Blackwell M."/>
            <person name="Grigoriev I.V."/>
            <person name="Jeffries T.W."/>
        </authorList>
    </citation>
    <scope>NUCLEOTIDE SEQUENCE [LARGE SCALE GENOMIC DNA]</scope>
    <source>
        <strain evidence="2">ATCC 58044 / CBS 1984 / NCYC 433 / NRRL Y-366-8</strain>
    </source>
</reference>
<sequence>MINFLLALFRLELDRLDEGLLVLFRGTSFYKSITYLLSLLDHWFCAGLNGSTTITSTSSFDKIKQKHLIE</sequence>
<dbReference type="AlphaFoldDB" id="A0A1E3NYE6"/>
<gene>
    <name evidence="1" type="ORF">WICANDRAFT_95417</name>
</gene>
<dbReference type="GeneID" id="30203737"/>
<dbReference type="RefSeq" id="XP_019037291.1">
    <property type="nucleotide sequence ID" value="XM_019186491.1"/>
</dbReference>
<evidence type="ECO:0000313" key="2">
    <source>
        <dbReference type="Proteomes" id="UP000094112"/>
    </source>
</evidence>
<proteinExistence type="predicted"/>
<protein>
    <submittedName>
        <fullName evidence="1">Uncharacterized protein</fullName>
    </submittedName>
</protein>
<name>A0A1E3NYE6_WICAA</name>
<keyword evidence="2" id="KW-1185">Reference proteome</keyword>
<dbReference type="Proteomes" id="UP000094112">
    <property type="component" value="Unassembled WGS sequence"/>
</dbReference>